<dbReference type="RefSeq" id="WP_104271995.1">
    <property type="nucleotide sequence ID" value="NZ_PSSW01000013.1"/>
</dbReference>
<dbReference type="Proteomes" id="UP000256431">
    <property type="component" value="Unassembled WGS sequence"/>
</dbReference>
<evidence type="ECO:0000259" key="1">
    <source>
        <dbReference type="Pfam" id="PF10593"/>
    </source>
</evidence>
<reference evidence="2 3" key="1">
    <citation type="submission" date="2018-08" db="EMBL/GenBank/DDBJ databases">
        <title>Genome sequence of Marinobacter flavimaris KCTC 12185.</title>
        <authorList>
            <person name="Chun J."/>
            <person name="Kim B.-Y."/>
            <person name="Choi S.-B."/>
            <person name="Kwak M.-J."/>
        </authorList>
    </citation>
    <scope>NUCLEOTIDE SEQUENCE [LARGE SCALE GENOMIC DNA]</scope>
    <source>
        <strain evidence="2 3">KCTC 12185</strain>
    </source>
</reference>
<dbReference type="AlphaFoldDB" id="A0A3D8GYP4"/>
<accession>A0A3D8GYP4</accession>
<feature type="domain" description="Putative endonuclease Z1" evidence="1">
    <location>
        <begin position="401"/>
        <end position="631"/>
    </location>
</feature>
<protein>
    <recommendedName>
        <fullName evidence="1">Putative endonuclease Z1 domain-containing protein</fullName>
    </recommendedName>
</protein>
<evidence type="ECO:0000313" key="3">
    <source>
        <dbReference type="Proteomes" id="UP000256431"/>
    </source>
</evidence>
<proteinExistence type="predicted"/>
<organism evidence="2 3">
    <name type="scientific">Marinobacter flavimaris</name>
    <dbReference type="NCBI Taxonomy" id="262076"/>
    <lineage>
        <taxon>Bacteria</taxon>
        <taxon>Pseudomonadati</taxon>
        <taxon>Pseudomonadota</taxon>
        <taxon>Gammaproteobacteria</taxon>
        <taxon>Pseudomonadales</taxon>
        <taxon>Marinobacteraceae</taxon>
        <taxon>Marinobacter</taxon>
    </lineage>
</organism>
<sequence length="904" mass="102795">MSKTAKKIEMVATQIEKDSHDIPGDVTKDWLDEQLSDFAEDLNLDEQTVEEIEAEVRRRIAITVGEASILIDPEDQKEWLTEDRIADTEWKFWSRYADYFNTKGIPGNVLRRTHSDTNRILGLIGDPLSEKPFRRRGMVIGDVQAGKTNNYTALINKAADVGYKLIIVLTGTVEDLRQQTQERLDEDFVGSISHAGSGGKDAKTRTIGVGRKVGAELPFCITDQNDDIKTNPRYRISGINGPILAVTKKNKFMLERLVHWLRSDVNSNEKMISEPVLLIDDEADNASVNTGEADEDPKTINRLIREVIHSCKKISYVAYTATPFANIFIHPDSEGDTSDTDDLFPKDFLVALEPPNNYCGARFFFRNDDRSEKICEVINDADEHLPLVHRSGTAVESIPGSLKEAIRVFLLASAVKDIRRKKGVIKKTHDSMLINMSRLTSVQSDISPHVDAYLDEIWGAIQLYIRKPRPQERSSNLAALFDDWNKHYSDLDGQESWREVCDSLGDMKKPVVVTVHSKSGDSLIYEDGGPEKQIAVGGLKLSRGLTLEGLVVSYFYRRSVMYDSLMQMGRWYGYRDHYQDLLKLWITSESLDWYAHISEASDNLREQAAEMQKKRMTPREFGLRVQASPDALMVTAPNKMRTATTMTTRMRFDDRLLQTDCVYSDSGRIEDNLKEFVEFLDSIKDRRIPESDLPEVHRQHVGFEDVPASAVIDCLNKLANHPSCGFWSENDLFIKFLKEGASEEFPFWDVFVYQPKQEREGYWDGSTGWKFRKIMRSVVKDDPKNPKNQDELRLSRKRNKNIVDPGVEAFGLTKTEYEAALNENGKLPDAAARRTPNKKPVLIFHVINACEFDESGKNRVRETTVLGWAISIPPLSAPQPDVLWSVNIDWFQKYGAEITVEAEV</sequence>
<evidence type="ECO:0000313" key="2">
    <source>
        <dbReference type="EMBL" id="RDU39311.1"/>
    </source>
</evidence>
<gene>
    <name evidence="2" type="ORF">DXI23_18800</name>
</gene>
<name>A0A3D8GYP4_9GAMM</name>
<dbReference type="InterPro" id="IPR018310">
    <property type="entry name" value="Put_endonuclease_Z1-dom"/>
</dbReference>
<dbReference type="EMBL" id="QRDH01000012">
    <property type="protein sequence ID" value="RDU39311.1"/>
    <property type="molecule type" value="Genomic_DNA"/>
</dbReference>
<dbReference type="Pfam" id="PF10593">
    <property type="entry name" value="Z1"/>
    <property type="match status" value="1"/>
</dbReference>
<comment type="caution">
    <text evidence="2">The sequence shown here is derived from an EMBL/GenBank/DDBJ whole genome shotgun (WGS) entry which is preliminary data.</text>
</comment>
<keyword evidence="3" id="KW-1185">Reference proteome</keyword>